<dbReference type="RefSeq" id="WP_221763914.1">
    <property type="nucleotide sequence ID" value="NZ_AP024110.1"/>
</dbReference>
<evidence type="ECO:0000256" key="1">
    <source>
        <dbReference type="SAM" id="SignalP"/>
    </source>
</evidence>
<sequence length="129" mass="14160">MKKLIMLMAIFISACTLNMNNKLPDSQTYKIKGASHDISITGRAELDEDLIQDLSIIILFDGAQMIKGVMESNYKGAATELPGSRYEGKDTIAVCHTNFNASAKIKVECIVYIGDQKTVTLTLIPTMVN</sequence>
<organism evidence="2 3">
    <name type="scientific">Methyloradius palustris</name>
    <dbReference type="NCBI Taxonomy" id="2778876"/>
    <lineage>
        <taxon>Bacteria</taxon>
        <taxon>Pseudomonadati</taxon>
        <taxon>Pseudomonadota</taxon>
        <taxon>Betaproteobacteria</taxon>
        <taxon>Nitrosomonadales</taxon>
        <taxon>Methylophilaceae</taxon>
        <taxon>Methyloradius</taxon>
    </lineage>
</organism>
<reference evidence="2" key="1">
    <citation type="journal article" date="2021" name="Arch. Microbiol.">
        <title>Methyloradius palustris gen. nov., sp. nov., a methanol-oxidizing bacterium isolated from snow.</title>
        <authorList>
            <person name="Miyadera T."/>
            <person name="Kojima H."/>
            <person name="Fukui M."/>
        </authorList>
    </citation>
    <scope>NUCLEOTIDE SEQUENCE</scope>
    <source>
        <strain evidence="2">Zm11</strain>
    </source>
</reference>
<keyword evidence="3" id="KW-1185">Reference proteome</keyword>
<evidence type="ECO:0000313" key="2">
    <source>
        <dbReference type="EMBL" id="BCM25869.1"/>
    </source>
</evidence>
<accession>A0A8D5GFN3</accession>
<name>A0A8D5GFN3_9PROT</name>
<dbReference type="AlphaFoldDB" id="A0A8D5GFN3"/>
<keyword evidence="1" id="KW-0732">Signal</keyword>
<feature type="chain" id="PRO_5034270102" description="Lipoprotein" evidence="1">
    <location>
        <begin position="20"/>
        <end position="129"/>
    </location>
</feature>
<evidence type="ECO:0000313" key="3">
    <source>
        <dbReference type="Proteomes" id="UP000826722"/>
    </source>
</evidence>
<dbReference type="KEGG" id="mpau:ZMTM_21280"/>
<dbReference type="Proteomes" id="UP000826722">
    <property type="component" value="Chromosome"/>
</dbReference>
<feature type="signal peptide" evidence="1">
    <location>
        <begin position="1"/>
        <end position="19"/>
    </location>
</feature>
<dbReference type="PROSITE" id="PS51257">
    <property type="entry name" value="PROKAR_LIPOPROTEIN"/>
    <property type="match status" value="1"/>
</dbReference>
<protein>
    <recommendedName>
        <fullName evidence="4">Lipoprotein</fullName>
    </recommendedName>
</protein>
<proteinExistence type="predicted"/>
<gene>
    <name evidence="2" type="ORF">ZMTM_21280</name>
</gene>
<dbReference type="EMBL" id="AP024110">
    <property type="protein sequence ID" value="BCM25869.1"/>
    <property type="molecule type" value="Genomic_DNA"/>
</dbReference>
<evidence type="ECO:0008006" key="4">
    <source>
        <dbReference type="Google" id="ProtNLM"/>
    </source>
</evidence>